<dbReference type="Proteomes" id="UP001205906">
    <property type="component" value="Unassembled WGS sequence"/>
</dbReference>
<proteinExistence type="predicted"/>
<gene>
    <name evidence="3" type="ORF">NGM99_15095</name>
</gene>
<dbReference type="InterPro" id="IPR036866">
    <property type="entry name" value="RibonucZ/Hydroxyglut_hydro"/>
</dbReference>
<comment type="caution">
    <text evidence="3">The sequence shown here is derived from an EMBL/GenBank/DDBJ whole genome shotgun (WGS) entry which is preliminary data.</text>
</comment>
<organism evidence="3 4">
    <name type="scientific">Mesorhizobium liriopis</name>
    <dbReference type="NCBI Taxonomy" id="2953882"/>
    <lineage>
        <taxon>Bacteria</taxon>
        <taxon>Pseudomonadati</taxon>
        <taxon>Pseudomonadota</taxon>
        <taxon>Alphaproteobacteria</taxon>
        <taxon>Hyphomicrobiales</taxon>
        <taxon>Phyllobacteriaceae</taxon>
        <taxon>Mesorhizobium</taxon>
    </lineage>
</organism>
<dbReference type="PANTHER" id="PTHR15032:SF4">
    <property type="entry name" value="N-ACYL-PHOSPHATIDYLETHANOLAMINE-HYDROLYZING PHOSPHOLIPASE D"/>
    <property type="match status" value="1"/>
</dbReference>
<reference evidence="3 4" key="1">
    <citation type="submission" date="2022-06" db="EMBL/GenBank/DDBJ databases">
        <title>Mesorhizobium sp. strain RP14 Genome sequencing and assembly.</title>
        <authorList>
            <person name="Kim I."/>
        </authorList>
    </citation>
    <scope>NUCLEOTIDE SEQUENCE [LARGE SCALE GENOMIC DNA]</scope>
    <source>
        <strain evidence="4">RP14(2022)</strain>
    </source>
</reference>
<evidence type="ECO:0000313" key="4">
    <source>
        <dbReference type="Proteomes" id="UP001205906"/>
    </source>
</evidence>
<dbReference type="EMBL" id="JAMXQS010000007">
    <property type="protein sequence ID" value="MCO6051109.1"/>
    <property type="molecule type" value="Genomic_DNA"/>
</dbReference>
<evidence type="ECO:0000259" key="2">
    <source>
        <dbReference type="Pfam" id="PF12706"/>
    </source>
</evidence>
<accession>A0ABT1C8E3</accession>
<keyword evidence="4" id="KW-1185">Reference proteome</keyword>
<dbReference type="Gene3D" id="3.60.15.10">
    <property type="entry name" value="Ribonuclease Z/Hydroxyacylglutathione hydrolase-like"/>
    <property type="match status" value="1"/>
</dbReference>
<evidence type="ECO:0000313" key="3">
    <source>
        <dbReference type="EMBL" id="MCO6051109.1"/>
    </source>
</evidence>
<sequence length="349" mass="39152">MKNPFRSRTPKPNRYYQGPPSDHYDGSRFFNPDGTLPKPFVEIFDRKFWTERARWPKARPSPFPQAKPAKSVADLRITMVGHSSTLIQMDGVNILSDPVWSDRVSPFSFAGPARVTAPGISFEDLPPIHCVLVSHNHYDHMDMPTLKRLHAVHDPLVITPLGNDSIIHASIPKMRIAARDWDERVEVAGLSVTLTPVHHWSARWIGDRRMALWSGFMIEGHGARVFFAGDTGFDGGRPFERLTERFGPIRLALLPIGAYEPRWFMASQHEGPDEAVKAFQLCGAAYAVGIHWGMVQLTNEGVEAPRDMLFAELDGANIPRTRFRALEAGESWDIPPLEHPAEHVTSGEA</sequence>
<dbReference type="InterPro" id="IPR001279">
    <property type="entry name" value="Metallo-B-lactamas"/>
</dbReference>
<protein>
    <submittedName>
        <fullName evidence="3">MBL fold metallo-hydrolase</fullName>
    </submittedName>
</protein>
<dbReference type="RefSeq" id="WP_252820350.1">
    <property type="nucleotide sequence ID" value="NZ_JAMXQS010000007.1"/>
</dbReference>
<dbReference type="Pfam" id="PF12706">
    <property type="entry name" value="Lactamase_B_2"/>
    <property type="match status" value="1"/>
</dbReference>
<evidence type="ECO:0000256" key="1">
    <source>
        <dbReference type="SAM" id="MobiDB-lite"/>
    </source>
</evidence>
<feature type="region of interest" description="Disordered" evidence="1">
    <location>
        <begin position="1"/>
        <end position="29"/>
    </location>
</feature>
<feature type="domain" description="Metallo-beta-lactamase" evidence="2">
    <location>
        <begin position="93"/>
        <end position="292"/>
    </location>
</feature>
<dbReference type="PANTHER" id="PTHR15032">
    <property type="entry name" value="N-ACYL-PHOSPHATIDYLETHANOLAMINE-HYDROLYZING PHOSPHOLIPASE D"/>
    <property type="match status" value="1"/>
</dbReference>
<name>A0ABT1C8E3_9HYPH</name>
<dbReference type="SUPFAM" id="SSF56281">
    <property type="entry name" value="Metallo-hydrolase/oxidoreductase"/>
    <property type="match status" value="1"/>
</dbReference>